<comment type="caution">
    <text evidence="4">The sequence shown here is derived from an EMBL/GenBank/DDBJ whole genome shotgun (WGS) entry which is preliminary data.</text>
</comment>
<feature type="binding site" evidence="2">
    <location>
        <begin position="37"/>
        <end position="38"/>
    </location>
    <ligand>
        <name>substrate</name>
    </ligand>
</feature>
<dbReference type="OrthoDB" id="3697257at2"/>
<proteinExistence type="predicted"/>
<dbReference type="EMBL" id="SMKV01000004">
    <property type="protein sequence ID" value="TDC95549.1"/>
    <property type="molecule type" value="Genomic_DNA"/>
</dbReference>
<evidence type="ECO:0000256" key="1">
    <source>
        <dbReference type="PIRSR" id="PIRSR620019-1"/>
    </source>
</evidence>
<keyword evidence="4" id="KW-0808">Transferase</keyword>
<dbReference type="GO" id="GO:0016746">
    <property type="term" value="F:acyltransferase activity"/>
    <property type="evidence" value="ECO:0007669"/>
    <property type="project" value="UniProtKB-KW"/>
</dbReference>
<evidence type="ECO:0000313" key="5">
    <source>
        <dbReference type="Proteomes" id="UP000294744"/>
    </source>
</evidence>
<dbReference type="Proteomes" id="UP000294744">
    <property type="component" value="Unassembled WGS sequence"/>
</dbReference>
<dbReference type="SUPFAM" id="SSF51161">
    <property type="entry name" value="Trimeric LpxA-like enzymes"/>
    <property type="match status" value="1"/>
</dbReference>
<organism evidence="4 5">
    <name type="scientific">Saccharopolyspora aridisoli</name>
    <dbReference type="NCBI Taxonomy" id="2530385"/>
    <lineage>
        <taxon>Bacteria</taxon>
        <taxon>Bacillati</taxon>
        <taxon>Actinomycetota</taxon>
        <taxon>Actinomycetes</taxon>
        <taxon>Pseudonocardiales</taxon>
        <taxon>Pseudonocardiaceae</taxon>
        <taxon>Saccharopolyspora</taxon>
    </lineage>
</organism>
<dbReference type="Gene3D" id="3.40.50.20">
    <property type="match status" value="1"/>
</dbReference>
<accession>A0A4R4V820</accession>
<dbReference type="InterPro" id="IPR011004">
    <property type="entry name" value="Trimer_LpxA-like_sf"/>
</dbReference>
<sequence length="214" mass="22325">MHSRIANSSAGPIHVVGAGGLGREALDALFALRMKPDDLVLVDDYLCDGEVHGVRVLRPQDVSRGRFVVAVADPSVRRRLAERLQHRGLTATSIVHPRATVAHDAILGSGCIVLANAFVSCGTRLGPHSQVQYNATIGHDSVLQECVTVLPGANIAGNVSLLQDVTVGSNACVLQGLRVGARTFVGAGAVVTKDQPGDRVLVGVPARSHQASVV</sequence>
<dbReference type="CDD" id="cd03360">
    <property type="entry name" value="LbH_AT_putative"/>
    <property type="match status" value="1"/>
</dbReference>
<dbReference type="Pfam" id="PF17836">
    <property type="entry name" value="PglD_N"/>
    <property type="match status" value="1"/>
</dbReference>
<dbReference type="RefSeq" id="WP_132620071.1">
    <property type="nucleotide sequence ID" value="NZ_SMKV01000004.1"/>
</dbReference>
<reference evidence="4 5" key="1">
    <citation type="submission" date="2019-03" db="EMBL/GenBank/DDBJ databases">
        <title>Draft genome sequences of novel Actinobacteria.</title>
        <authorList>
            <person name="Sahin N."/>
            <person name="Ay H."/>
            <person name="Saygin H."/>
        </authorList>
    </citation>
    <scope>NUCLEOTIDE SEQUENCE [LARGE SCALE GENOMIC DNA]</scope>
    <source>
        <strain evidence="4 5">16K404</strain>
    </source>
</reference>
<keyword evidence="5" id="KW-1185">Reference proteome</keyword>
<feature type="site" description="Increases basicity of active site His" evidence="1">
    <location>
        <position position="140"/>
    </location>
</feature>
<feature type="domain" description="PglD N-terminal" evidence="3">
    <location>
        <begin position="13"/>
        <end position="84"/>
    </location>
</feature>
<dbReference type="Gene3D" id="2.160.10.10">
    <property type="entry name" value="Hexapeptide repeat proteins"/>
    <property type="match status" value="1"/>
</dbReference>
<protein>
    <submittedName>
        <fullName evidence="4">Acyltransferase</fullName>
    </submittedName>
</protein>
<keyword evidence="4" id="KW-0012">Acyltransferase</keyword>
<dbReference type="PANTHER" id="PTHR43300:SF7">
    <property type="entry name" value="UDP-N-ACETYLBACILLOSAMINE N-ACETYLTRANSFERASE"/>
    <property type="match status" value="1"/>
</dbReference>
<dbReference type="AlphaFoldDB" id="A0A4R4V820"/>
<feature type="active site" description="Proton acceptor" evidence="1">
    <location>
        <position position="139"/>
    </location>
</feature>
<evidence type="ECO:0000256" key="2">
    <source>
        <dbReference type="PIRSR" id="PIRSR620019-2"/>
    </source>
</evidence>
<dbReference type="InterPro" id="IPR041561">
    <property type="entry name" value="PglD_N"/>
</dbReference>
<dbReference type="InterPro" id="IPR050179">
    <property type="entry name" value="Trans_hexapeptide_repeat"/>
</dbReference>
<name>A0A4R4V820_9PSEU</name>
<dbReference type="InterPro" id="IPR020019">
    <property type="entry name" value="AcTrfase_PglD-like"/>
</dbReference>
<evidence type="ECO:0000259" key="3">
    <source>
        <dbReference type="Pfam" id="PF17836"/>
    </source>
</evidence>
<dbReference type="NCBIfam" id="TIGR03570">
    <property type="entry name" value="NeuD_NnaD"/>
    <property type="match status" value="1"/>
</dbReference>
<evidence type="ECO:0000313" key="4">
    <source>
        <dbReference type="EMBL" id="TDC95549.1"/>
    </source>
</evidence>
<gene>
    <name evidence="4" type="ORF">E1161_04810</name>
</gene>
<dbReference type="PANTHER" id="PTHR43300">
    <property type="entry name" value="ACETYLTRANSFERASE"/>
    <property type="match status" value="1"/>
</dbReference>